<feature type="modified residue" description="4-aspartylphosphate" evidence="6">
    <location>
        <position position="62"/>
    </location>
</feature>
<protein>
    <submittedName>
        <fullName evidence="10">Response regulator</fullName>
    </submittedName>
</protein>
<proteinExistence type="predicted"/>
<evidence type="ECO:0000256" key="6">
    <source>
        <dbReference type="PROSITE-ProRule" id="PRU00169"/>
    </source>
</evidence>
<keyword evidence="1 6" id="KW-0597">Phosphoprotein</keyword>
<feature type="DNA-binding region" description="OmpR/PhoB-type" evidence="7">
    <location>
        <begin position="134"/>
        <end position="228"/>
    </location>
</feature>
<keyword evidence="3" id="KW-0805">Transcription regulation</keyword>
<dbReference type="SMART" id="SM00862">
    <property type="entry name" value="Trans_reg_C"/>
    <property type="match status" value="1"/>
</dbReference>
<dbReference type="PROSITE" id="PS51755">
    <property type="entry name" value="OMPR_PHOB"/>
    <property type="match status" value="1"/>
</dbReference>
<keyword evidence="4 7" id="KW-0238">DNA-binding</keyword>
<dbReference type="InterPro" id="IPR001867">
    <property type="entry name" value="OmpR/PhoB-type_DNA-bd"/>
</dbReference>
<evidence type="ECO:0000259" key="9">
    <source>
        <dbReference type="PROSITE" id="PS51755"/>
    </source>
</evidence>
<dbReference type="PANTHER" id="PTHR48111:SF1">
    <property type="entry name" value="TWO-COMPONENT RESPONSE REGULATOR ORR33"/>
    <property type="match status" value="1"/>
</dbReference>
<dbReference type="InterPro" id="IPR001789">
    <property type="entry name" value="Sig_transdc_resp-reg_receiver"/>
</dbReference>
<accession>A0ABS7JKQ3</accession>
<dbReference type="Gene3D" id="1.10.10.10">
    <property type="entry name" value="Winged helix-like DNA-binding domain superfamily/Winged helix DNA-binding domain"/>
    <property type="match status" value="1"/>
</dbReference>
<gene>
    <name evidence="10" type="ORF">K4G57_00560</name>
</gene>
<evidence type="ECO:0000313" key="11">
    <source>
        <dbReference type="Proteomes" id="UP000700059"/>
    </source>
</evidence>
<keyword evidence="5" id="KW-0804">Transcription</keyword>
<dbReference type="Proteomes" id="UP000700059">
    <property type="component" value="Unassembled WGS sequence"/>
</dbReference>
<keyword evidence="11" id="KW-1185">Reference proteome</keyword>
<evidence type="ECO:0000256" key="2">
    <source>
        <dbReference type="ARBA" id="ARBA00023012"/>
    </source>
</evidence>
<dbReference type="Gene3D" id="3.40.50.2300">
    <property type="match status" value="1"/>
</dbReference>
<dbReference type="Pfam" id="PF00072">
    <property type="entry name" value="Response_reg"/>
    <property type="match status" value="1"/>
</dbReference>
<evidence type="ECO:0000256" key="4">
    <source>
        <dbReference type="ARBA" id="ARBA00023125"/>
    </source>
</evidence>
<name>A0ABS7JKQ3_9HELI</name>
<dbReference type="Pfam" id="PF00486">
    <property type="entry name" value="Trans_reg_C"/>
    <property type="match status" value="1"/>
</dbReference>
<evidence type="ECO:0000256" key="1">
    <source>
        <dbReference type="ARBA" id="ARBA00022553"/>
    </source>
</evidence>
<dbReference type="InterPro" id="IPR036388">
    <property type="entry name" value="WH-like_DNA-bd_sf"/>
</dbReference>
<dbReference type="PROSITE" id="PS50110">
    <property type="entry name" value="RESPONSE_REGULATORY"/>
    <property type="match status" value="1"/>
</dbReference>
<dbReference type="PANTHER" id="PTHR48111">
    <property type="entry name" value="REGULATOR OF RPOS"/>
    <property type="match status" value="1"/>
</dbReference>
<sequence>MALELLEPLSALTLLIVEDDCVALDLLRIPLERHCKKVITAKKGEFALKYFKNEVVDIVITDVKLDGRLDGIAMVKSMRKINPNIPVIFMTAYSDKEKIAEMVKLNATSLIKKAVDLEELFVLLLNINKNLNKGQVINLGQGVAYRRRDKSILKGFAVFELTDRECRILDLLLENNGYPVTYEEFHQKVWNGQQMTMDSLRMHINGVRRKTYYELIRNQSRLGYKLQPILDEENKQ</sequence>
<feature type="domain" description="Response regulatory" evidence="8">
    <location>
        <begin position="13"/>
        <end position="128"/>
    </location>
</feature>
<keyword evidence="2" id="KW-0902">Two-component regulatory system</keyword>
<evidence type="ECO:0000313" key="10">
    <source>
        <dbReference type="EMBL" id="MBX7489973.1"/>
    </source>
</evidence>
<evidence type="ECO:0000256" key="5">
    <source>
        <dbReference type="ARBA" id="ARBA00023163"/>
    </source>
</evidence>
<organism evidence="10 11">
    <name type="scientific">Helicobacter turcicus</name>
    <dbReference type="NCBI Taxonomy" id="2867412"/>
    <lineage>
        <taxon>Bacteria</taxon>
        <taxon>Pseudomonadati</taxon>
        <taxon>Campylobacterota</taxon>
        <taxon>Epsilonproteobacteria</taxon>
        <taxon>Campylobacterales</taxon>
        <taxon>Helicobacteraceae</taxon>
        <taxon>Helicobacter</taxon>
    </lineage>
</organism>
<evidence type="ECO:0000256" key="3">
    <source>
        <dbReference type="ARBA" id="ARBA00023015"/>
    </source>
</evidence>
<evidence type="ECO:0000259" key="8">
    <source>
        <dbReference type="PROSITE" id="PS50110"/>
    </source>
</evidence>
<reference evidence="10 11" key="1">
    <citation type="submission" date="2021-08" db="EMBL/GenBank/DDBJ databases">
        <title>Helicobacter spp. isolated from feces of Anatolian Ground Squirrel (Spermophilus xanthoprymnus) in Turkey.</title>
        <authorList>
            <person name="Aydin F."/>
            <person name="Abay S."/>
            <person name="Kayman T."/>
            <person name="Karakaya E."/>
            <person name="Saticioglu I.B."/>
        </authorList>
    </citation>
    <scope>NUCLEOTIDE SEQUENCE [LARGE SCALE GENOMIC DNA]</scope>
    <source>
        <strain evidence="10 11">Faydin-H70</strain>
    </source>
</reference>
<dbReference type="InterPro" id="IPR011006">
    <property type="entry name" value="CheY-like_superfamily"/>
</dbReference>
<dbReference type="EMBL" id="JAIGYQ010000001">
    <property type="protein sequence ID" value="MBX7489973.1"/>
    <property type="molecule type" value="Genomic_DNA"/>
</dbReference>
<dbReference type="SUPFAM" id="SSF46894">
    <property type="entry name" value="C-terminal effector domain of the bipartite response regulators"/>
    <property type="match status" value="1"/>
</dbReference>
<dbReference type="InterPro" id="IPR016032">
    <property type="entry name" value="Sig_transdc_resp-reg_C-effctor"/>
</dbReference>
<dbReference type="InterPro" id="IPR039420">
    <property type="entry name" value="WalR-like"/>
</dbReference>
<dbReference type="SMART" id="SM00448">
    <property type="entry name" value="REC"/>
    <property type="match status" value="1"/>
</dbReference>
<evidence type="ECO:0000256" key="7">
    <source>
        <dbReference type="PROSITE-ProRule" id="PRU01091"/>
    </source>
</evidence>
<comment type="caution">
    <text evidence="10">The sequence shown here is derived from an EMBL/GenBank/DDBJ whole genome shotgun (WGS) entry which is preliminary data.</text>
</comment>
<feature type="domain" description="OmpR/PhoB-type" evidence="9">
    <location>
        <begin position="134"/>
        <end position="228"/>
    </location>
</feature>
<dbReference type="SUPFAM" id="SSF52172">
    <property type="entry name" value="CheY-like"/>
    <property type="match status" value="1"/>
</dbReference>
<dbReference type="CDD" id="cd00156">
    <property type="entry name" value="REC"/>
    <property type="match status" value="1"/>
</dbReference>